<dbReference type="SMART" id="SM00354">
    <property type="entry name" value="HTH_LACI"/>
    <property type="match status" value="1"/>
</dbReference>
<keyword evidence="2" id="KW-0238">DNA-binding</keyword>
<gene>
    <name evidence="5" type="ORF">D3H35_25470</name>
</gene>
<reference evidence="5 6" key="1">
    <citation type="submission" date="2018-09" db="EMBL/GenBank/DDBJ databases">
        <title>Cohnella cavernae sp. nov., isolated from a karst cave.</title>
        <authorList>
            <person name="Zhu H."/>
        </authorList>
    </citation>
    <scope>NUCLEOTIDE SEQUENCE [LARGE SCALE GENOMIC DNA]</scope>
    <source>
        <strain evidence="5 6">K2E09-144</strain>
    </source>
</reference>
<dbReference type="CDD" id="cd06267">
    <property type="entry name" value="PBP1_LacI_sugar_binding-like"/>
    <property type="match status" value="1"/>
</dbReference>
<proteinExistence type="predicted"/>
<dbReference type="SUPFAM" id="SSF47413">
    <property type="entry name" value="lambda repressor-like DNA-binding domains"/>
    <property type="match status" value="1"/>
</dbReference>
<accession>A0A398CG52</accession>
<feature type="domain" description="HTH lacI-type" evidence="4">
    <location>
        <begin position="9"/>
        <end position="64"/>
    </location>
</feature>
<dbReference type="InterPro" id="IPR046335">
    <property type="entry name" value="LacI/GalR-like_sensor"/>
</dbReference>
<evidence type="ECO:0000256" key="3">
    <source>
        <dbReference type="ARBA" id="ARBA00023163"/>
    </source>
</evidence>
<dbReference type="SUPFAM" id="SSF53822">
    <property type="entry name" value="Periplasmic binding protein-like I"/>
    <property type="match status" value="1"/>
</dbReference>
<evidence type="ECO:0000259" key="4">
    <source>
        <dbReference type="PROSITE" id="PS50932"/>
    </source>
</evidence>
<dbReference type="GO" id="GO:0003700">
    <property type="term" value="F:DNA-binding transcription factor activity"/>
    <property type="evidence" value="ECO:0007669"/>
    <property type="project" value="TreeGrafter"/>
</dbReference>
<name>A0A398CG52_9BACL</name>
<dbReference type="CDD" id="cd01392">
    <property type="entry name" value="HTH_LacI"/>
    <property type="match status" value="1"/>
</dbReference>
<dbReference type="Gene3D" id="1.10.260.40">
    <property type="entry name" value="lambda repressor-like DNA-binding domains"/>
    <property type="match status" value="1"/>
</dbReference>
<organism evidence="5 6">
    <name type="scientific">Cohnella faecalis</name>
    <dbReference type="NCBI Taxonomy" id="2315694"/>
    <lineage>
        <taxon>Bacteria</taxon>
        <taxon>Bacillati</taxon>
        <taxon>Bacillota</taxon>
        <taxon>Bacilli</taxon>
        <taxon>Bacillales</taxon>
        <taxon>Paenibacillaceae</taxon>
        <taxon>Cohnella</taxon>
    </lineage>
</organism>
<dbReference type="InterPro" id="IPR000843">
    <property type="entry name" value="HTH_LacI"/>
</dbReference>
<keyword evidence="3" id="KW-0804">Transcription</keyword>
<dbReference type="InterPro" id="IPR010982">
    <property type="entry name" value="Lambda_DNA-bd_dom_sf"/>
</dbReference>
<comment type="caution">
    <text evidence="5">The sequence shown here is derived from an EMBL/GenBank/DDBJ whole genome shotgun (WGS) entry which is preliminary data.</text>
</comment>
<dbReference type="Proteomes" id="UP000266340">
    <property type="component" value="Unassembled WGS sequence"/>
</dbReference>
<evidence type="ECO:0000256" key="2">
    <source>
        <dbReference type="ARBA" id="ARBA00023125"/>
    </source>
</evidence>
<protein>
    <submittedName>
        <fullName evidence="5">LacI family transcriptional regulator</fullName>
    </submittedName>
</protein>
<dbReference type="PANTHER" id="PTHR30146:SF109">
    <property type="entry name" value="HTH-TYPE TRANSCRIPTIONAL REGULATOR GALS"/>
    <property type="match status" value="1"/>
</dbReference>
<evidence type="ECO:0000256" key="1">
    <source>
        <dbReference type="ARBA" id="ARBA00023015"/>
    </source>
</evidence>
<dbReference type="GO" id="GO:0000976">
    <property type="term" value="F:transcription cis-regulatory region binding"/>
    <property type="evidence" value="ECO:0007669"/>
    <property type="project" value="TreeGrafter"/>
</dbReference>
<keyword evidence="6" id="KW-1185">Reference proteome</keyword>
<evidence type="ECO:0000313" key="5">
    <source>
        <dbReference type="EMBL" id="RIE00922.1"/>
    </source>
</evidence>
<dbReference type="Gene3D" id="3.40.50.2300">
    <property type="match status" value="2"/>
</dbReference>
<keyword evidence="1" id="KW-0805">Transcription regulation</keyword>
<evidence type="ECO:0000313" key="6">
    <source>
        <dbReference type="Proteomes" id="UP000266340"/>
    </source>
</evidence>
<dbReference type="PROSITE" id="PS50932">
    <property type="entry name" value="HTH_LACI_2"/>
    <property type="match status" value="1"/>
</dbReference>
<dbReference type="Pfam" id="PF13377">
    <property type="entry name" value="Peripla_BP_3"/>
    <property type="match status" value="1"/>
</dbReference>
<dbReference type="AlphaFoldDB" id="A0A398CG52"/>
<dbReference type="EMBL" id="QXJM01000042">
    <property type="protein sequence ID" value="RIE00922.1"/>
    <property type="molecule type" value="Genomic_DNA"/>
</dbReference>
<dbReference type="Pfam" id="PF00356">
    <property type="entry name" value="LacI"/>
    <property type="match status" value="1"/>
</dbReference>
<sequence length="345" mass="37484">MKGRISLRVTIKDVARACGISAATVSLVLNDRECRVSEATRAKILKTAAEMNYRPNHLAVGLVTKKTKTIGLIVPDVGNFHFAEMSKAIEQECRNNGYIVILGSYGKSDEQAFAYFKEFIDKGVEGIIFAKPMLVELSETDRQCFSLAESANVPVVTFEPVAVSAKVGVVSYDYEAGGYLATKHLIDLGHRRIGCLTGPGNMISSIARTEGYKKALAEADLPFDPSLLYEGDFAVQSGAEALPHLLGQGVTALFTFNDMMALGVYKAARQYKLKIPTDLSIVGFDDTFLNEILEVPLTSVTHPADCLGEESAKRMLSLINGDSSYEGNLFPPTLMVRASSVRLSH</sequence>
<dbReference type="InterPro" id="IPR028082">
    <property type="entry name" value="Peripla_BP_I"/>
</dbReference>
<dbReference type="PANTHER" id="PTHR30146">
    <property type="entry name" value="LACI-RELATED TRANSCRIPTIONAL REPRESSOR"/>
    <property type="match status" value="1"/>
</dbReference>